<dbReference type="GeneID" id="68872811"/>
<gene>
    <name evidence="2" type="ORF">SUH3_07435</name>
</gene>
<reference evidence="2 3" key="1">
    <citation type="submission" date="2014-01" db="EMBL/GenBank/DDBJ databases">
        <title>Sulfitobacter sp. H3 (MCCC 1A00686) Genome Sequencing.</title>
        <authorList>
            <person name="Lai Q."/>
            <person name="Hong Z."/>
        </authorList>
    </citation>
    <scope>NUCLEOTIDE SEQUENCE [LARGE SCALE GENOMIC DNA]</scope>
    <source>
        <strain evidence="2 3">H3</strain>
    </source>
</reference>
<name>A0A073IXI8_9RHOB</name>
<dbReference type="RefSeq" id="WP_037930124.1">
    <property type="nucleotide sequence ID" value="NZ_CP054608.1"/>
</dbReference>
<dbReference type="EMBL" id="JAMD01000015">
    <property type="protein sequence ID" value="KEJ94340.1"/>
    <property type="molecule type" value="Genomic_DNA"/>
</dbReference>
<feature type="signal peptide" evidence="1">
    <location>
        <begin position="1"/>
        <end position="20"/>
    </location>
</feature>
<evidence type="ECO:0000313" key="2">
    <source>
        <dbReference type="EMBL" id="KEJ94340.1"/>
    </source>
</evidence>
<sequence>MTRFTALTAALILSALPVLAADPAPLKQAEASRVLYDTGVATRDPLLVLAAAKMRRGLGLSPTDRMAEDGTPGDGALDADAMLATARDLAAGDDMMLGLIEDVASETTKGVVSGPVYNNARIGGGQTDTYRAVPFEGGTYAEIYVEAKGSNDLNLKVTDDQGRLVCSDTDSSAIAYCGWSPRSTGDFTIAVQNASGSSADYALITN</sequence>
<evidence type="ECO:0008006" key="4">
    <source>
        <dbReference type="Google" id="ProtNLM"/>
    </source>
</evidence>
<dbReference type="Gene3D" id="2.60.120.380">
    <property type="match status" value="1"/>
</dbReference>
<dbReference type="Proteomes" id="UP000027746">
    <property type="component" value="Unassembled WGS sequence"/>
</dbReference>
<proteinExistence type="predicted"/>
<accession>A0A073IXI8</accession>
<feature type="chain" id="PRO_5001690104" description="Peptidase C-terminal archaeal/bacterial domain-containing protein" evidence="1">
    <location>
        <begin position="21"/>
        <end position="206"/>
    </location>
</feature>
<keyword evidence="3" id="KW-1185">Reference proteome</keyword>
<dbReference type="OrthoDB" id="7843865at2"/>
<comment type="caution">
    <text evidence="2">The sequence shown here is derived from an EMBL/GenBank/DDBJ whole genome shotgun (WGS) entry which is preliminary data.</text>
</comment>
<dbReference type="AlphaFoldDB" id="A0A073IXI8"/>
<evidence type="ECO:0000313" key="3">
    <source>
        <dbReference type="Proteomes" id="UP000027746"/>
    </source>
</evidence>
<protein>
    <recommendedName>
        <fullName evidence="4">Peptidase C-terminal archaeal/bacterial domain-containing protein</fullName>
    </recommendedName>
</protein>
<organism evidence="2 3">
    <name type="scientific">Pseudosulfitobacter pseudonitzschiae</name>
    <dbReference type="NCBI Taxonomy" id="1402135"/>
    <lineage>
        <taxon>Bacteria</taxon>
        <taxon>Pseudomonadati</taxon>
        <taxon>Pseudomonadota</taxon>
        <taxon>Alphaproteobacteria</taxon>
        <taxon>Rhodobacterales</taxon>
        <taxon>Roseobacteraceae</taxon>
        <taxon>Pseudosulfitobacter</taxon>
    </lineage>
</organism>
<keyword evidence="1" id="KW-0732">Signal</keyword>
<evidence type="ECO:0000256" key="1">
    <source>
        <dbReference type="SAM" id="SignalP"/>
    </source>
</evidence>